<gene>
    <name evidence="4" type="ORF">BOTBODRAFT_32683</name>
</gene>
<dbReference type="PANTHER" id="PTHR43008">
    <property type="entry name" value="BENZIL REDUCTASE"/>
    <property type="match status" value="1"/>
</dbReference>
<evidence type="ECO:0000256" key="2">
    <source>
        <dbReference type="ARBA" id="ARBA00022857"/>
    </source>
</evidence>
<dbReference type="GO" id="GO:0050664">
    <property type="term" value="F:oxidoreductase activity, acting on NAD(P)H, oxygen as acceptor"/>
    <property type="evidence" value="ECO:0007669"/>
    <property type="project" value="TreeGrafter"/>
</dbReference>
<dbReference type="InParanoid" id="A0A067MRN7"/>
<evidence type="ECO:0000256" key="1">
    <source>
        <dbReference type="ARBA" id="ARBA00006484"/>
    </source>
</evidence>
<dbReference type="GO" id="GO:0050085">
    <property type="term" value="F:mannitol 2-dehydrogenase (NADP+) activity"/>
    <property type="evidence" value="ECO:0007669"/>
    <property type="project" value="UniProtKB-ARBA"/>
</dbReference>
<dbReference type="STRING" id="930990.A0A067MRN7"/>
<dbReference type="InterPro" id="IPR020904">
    <property type="entry name" value="Sc_DH/Rdtase_CS"/>
</dbReference>
<accession>A0A067MRN7</accession>
<dbReference type="PRINTS" id="PR00081">
    <property type="entry name" value="GDHRDH"/>
</dbReference>
<dbReference type="PRINTS" id="PR00080">
    <property type="entry name" value="SDRFAMILY"/>
</dbReference>
<dbReference type="Pfam" id="PF13561">
    <property type="entry name" value="adh_short_C2"/>
    <property type="match status" value="1"/>
</dbReference>
<name>A0A067MRN7_BOTB1</name>
<proteinExistence type="inferred from homology"/>
<evidence type="ECO:0000313" key="5">
    <source>
        <dbReference type="Proteomes" id="UP000027195"/>
    </source>
</evidence>
<sequence length="275" mass="29396">MSAPRFLSSFSMEGKVCVITGAARGLGNVFCHALVESGCNQIVIIDLFPADAEAAAKELVRHFEENAGVKPGSVEAIGYGVDVSNEDAVKAAFVQIVQKWGKVDVVITAAGIVENFSALTYPTERIKKLFDINVHGTYFCAREAAKHMIERGNKGSIILISSMSAKVVNQPQLQTPYNASKAAVTHMASSLAVEWAKSGIRVNSLSPGYMLTQLTKTILDKPENAGLRPVWESMTPMGKMGDPSELKGAIVYLASDASSFTTGTDLRVDGGYTCI</sequence>
<evidence type="ECO:0000256" key="3">
    <source>
        <dbReference type="ARBA" id="ARBA00023002"/>
    </source>
</evidence>
<keyword evidence="5" id="KW-1185">Reference proteome</keyword>
<dbReference type="PANTHER" id="PTHR43008:SF14">
    <property type="entry name" value="DEHYDROGENASE ARBD, PUTATIVE-RELATED"/>
    <property type="match status" value="1"/>
</dbReference>
<dbReference type="GO" id="GO:0044281">
    <property type="term" value="P:small molecule metabolic process"/>
    <property type="evidence" value="ECO:0007669"/>
    <property type="project" value="UniProtKB-ARBA"/>
</dbReference>
<dbReference type="FunFam" id="3.40.50.720:FF:000090">
    <property type="entry name" value="NADP-dependent mannitol dehydrogenase"/>
    <property type="match status" value="1"/>
</dbReference>
<dbReference type="OrthoDB" id="5325318at2759"/>
<dbReference type="PROSITE" id="PS00061">
    <property type="entry name" value="ADH_SHORT"/>
    <property type="match status" value="1"/>
</dbReference>
<keyword evidence="3" id="KW-0560">Oxidoreductase</keyword>
<dbReference type="AlphaFoldDB" id="A0A067MRN7"/>
<comment type="similarity">
    <text evidence="1">Belongs to the short-chain dehydrogenases/reductases (SDR) family.</text>
</comment>
<dbReference type="FunCoup" id="A0A067MRN7">
    <property type="interactions" value="38"/>
</dbReference>
<reference evidence="5" key="1">
    <citation type="journal article" date="2014" name="Proc. Natl. Acad. Sci. U.S.A.">
        <title>Extensive sampling of basidiomycete genomes demonstrates inadequacy of the white-rot/brown-rot paradigm for wood decay fungi.</title>
        <authorList>
            <person name="Riley R."/>
            <person name="Salamov A.A."/>
            <person name="Brown D.W."/>
            <person name="Nagy L.G."/>
            <person name="Floudas D."/>
            <person name="Held B.W."/>
            <person name="Levasseur A."/>
            <person name="Lombard V."/>
            <person name="Morin E."/>
            <person name="Otillar R."/>
            <person name="Lindquist E.A."/>
            <person name="Sun H."/>
            <person name="LaButti K.M."/>
            <person name="Schmutz J."/>
            <person name="Jabbour D."/>
            <person name="Luo H."/>
            <person name="Baker S.E."/>
            <person name="Pisabarro A.G."/>
            <person name="Walton J.D."/>
            <person name="Blanchette R.A."/>
            <person name="Henrissat B."/>
            <person name="Martin F."/>
            <person name="Cullen D."/>
            <person name="Hibbett D.S."/>
            <person name="Grigoriev I.V."/>
        </authorList>
    </citation>
    <scope>NUCLEOTIDE SEQUENCE [LARGE SCALE GENOMIC DNA]</scope>
    <source>
        <strain evidence="5">FD-172 SS1</strain>
    </source>
</reference>
<evidence type="ECO:0000313" key="4">
    <source>
        <dbReference type="EMBL" id="KDQ14542.1"/>
    </source>
</evidence>
<dbReference type="SUPFAM" id="SSF51735">
    <property type="entry name" value="NAD(P)-binding Rossmann-fold domains"/>
    <property type="match status" value="1"/>
</dbReference>
<dbReference type="InterPro" id="IPR002347">
    <property type="entry name" value="SDR_fam"/>
</dbReference>
<evidence type="ECO:0008006" key="6">
    <source>
        <dbReference type="Google" id="ProtNLM"/>
    </source>
</evidence>
<dbReference type="EMBL" id="KL198037">
    <property type="protein sequence ID" value="KDQ14542.1"/>
    <property type="molecule type" value="Genomic_DNA"/>
</dbReference>
<organism evidence="4 5">
    <name type="scientific">Botryobasidium botryosum (strain FD-172 SS1)</name>
    <dbReference type="NCBI Taxonomy" id="930990"/>
    <lineage>
        <taxon>Eukaryota</taxon>
        <taxon>Fungi</taxon>
        <taxon>Dikarya</taxon>
        <taxon>Basidiomycota</taxon>
        <taxon>Agaricomycotina</taxon>
        <taxon>Agaricomycetes</taxon>
        <taxon>Cantharellales</taxon>
        <taxon>Botryobasidiaceae</taxon>
        <taxon>Botryobasidium</taxon>
    </lineage>
</organism>
<dbReference type="Gene3D" id="3.40.50.720">
    <property type="entry name" value="NAD(P)-binding Rossmann-like Domain"/>
    <property type="match status" value="1"/>
</dbReference>
<dbReference type="Proteomes" id="UP000027195">
    <property type="component" value="Unassembled WGS sequence"/>
</dbReference>
<protein>
    <recommendedName>
        <fullName evidence="6">NAD(P)-binding protein</fullName>
    </recommendedName>
</protein>
<dbReference type="InterPro" id="IPR036291">
    <property type="entry name" value="NAD(P)-bd_dom_sf"/>
</dbReference>
<dbReference type="HOGENOM" id="CLU_010194_1_1_1"/>
<dbReference type="GO" id="GO:0005975">
    <property type="term" value="P:carbohydrate metabolic process"/>
    <property type="evidence" value="ECO:0007669"/>
    <property type="project" value="UniProtKB-ARBA"/>
</dbReference>
<keyword evidence="2" id="KW-0521">NADP</keyword>